<feature type="transmembrane region" description="Helical" evidence="1">
    <location>
        <begin position="49"/>
        <end position="70"/>
    </location>
</feature>
<comment type="caution">
    <text evidence="3">The sequence shown here is derived from an EMBL/GenBank/DDBJ whole genome shotgun (WGS) entry which is preliminary data.</text>
</comment>
<evidence type="ECO:0000256" key="1">
    <source>
        <dbReference type="SAM" id="Phobius"/>
    </source>
</evidence>
<feature type="transmembrane region" description="Helical" evidence="1">
    <location>
        <begin position="116"/>
        <end position="134"/>
    </location>
</feature>
<reference evidence="3" key="1">
    <citation type="submission" date="2020-10" db="EMBL/GenBank/DDBJ databases">
        <authorList>
            <person name="Gilroy R."/>
        </authorList>
    </citation>
    <scope>NUCLEOTIDE SEQUENCE</scope>
    <source>
        <strain evidence="3">CHK152-2871</strain>
    </source>
</reference>
<name>A0A9D1JY29_9BACT</name>
<evidence type="ECO:0000259" key="2">
    <source>
        <dbReference type="Pfam" id="PF09335"/>
    </source>
</evidence>
<organism evidence="3 4">
    <name type="scientific">Candidatus Galligastranaerophilus intestinavium</name>
    <dbReference type="NCBI Taxonomy" id="2840836"/>
    <lineage>
        <taxon>Bacteria</taxon>
        <taxon>Candidatus Galligastranaerophilus</taxon>
    </lineage>
</organism>
<feature type="transmembrane region" description="Helical" evidence="1">
    <location>
        <begin position="177"/>
        <end position="197"/>
    </location>
</feature>
<dbReference type="PANTHER" id="PTHR42709">
    <property type="entry name" value="ALKALINE PHOSPHATASE LIKE PROTEIN"/>
    <property type="match status" value="1"/>
</dbReference>
<dbReference type="InterPro" id="IPR032816">
    <property type="entry name" value="VTT_dom"/>
</dbReference>
<dbReference type="InterPro" id="IPR051311">
    <property type="entry name" value="DedA_domain"/>
</dbReference>
<proteinExistence type="predicted"/>
<reference evidence="3" key="2">
    <citation type="journal article" date="2021" name="PeerJ">
        <title>Extensive microbial diversity within the chicken gut microbiome revealed by metagenomics and culture.</title>
        <authorList>
            <person name="Gilroy R."/>
            <person name="Ravi A."/>
            <person name="Getino M."/>
            <person name="Pursley I."/>
            <person name="Horton D.L."/>
            <person name="Alikhan N.F."/>
            <person name="Baker D."/>
            <person name="Gharbi K."/>
            <person name="Hall N."/>
            <person name="Watson M."/>
            <person name="Adriaenssens E.M."/>
            <person name="Foster-Nyarko E."/>
            <person name="Jarju S."/>
            <person name="Secka A."/>
            <person name="Antonio M."/>
            <person name="Oren A."/>
            <person name="Chaudhuri R.R."/>
            <person name="La Ragione R."/>
            <person name="Hildebrand F."/>
            <person name="Pallen M.J."/>
        </authorList>
    </citation>
    <scope>NUCLEOTIDE SEQUENCE</scope>
    <source>
        <strain evidence="3">CHK152-2871</strain>
    </source>
</reference>
<keyword evidence="1" id="KW-0812">Transmembrane</keyword>
<evidence type="ECO:0000313" key="3">
    <source>
        <dbReference type="EMBL" id="HIS74661.1"/>
    </source>
</evidence>
<dbReference type="Proteomes" id="UP000886865">
    <property type="component" value="Unassembled WGS sequence"/>
</dbReference>
<evidence type="ECO:0000313" key="4">
    <source>
        <dbReference type="Proteomes" id="UP000886865"/>
    </source>
</evidence>
<accession>A0A9D1JY29</accession>
<feature type="transmembrane region" description="Helical" evidence="1">
    <location>
        <begin position="146"/>
        <end position="171"/>
    </location>
</feature>
<feature type="domain" description="VTT" evidence="2">
    <location>
        <begin position="52"/>
        <end position="165"/>
    </location>
</feature>
<dbReference type="PANTHER" id="PTHR42709:SF11">
    <property type="entry name" value="DEDA FAMILY PROTEIN"/>
    <property type="match status" value="1"/>
</dbReference>
<keyword evidence="1" id="KW-0472">Membrane</keyword>
<sequence length="208" mass="23454">MQIFNTMGTYFQSLGTVGLALNSFIESFFLVPPPDFLLIAMDLAKPERALYYAFICTIASAFGGVVGYWIGKFGGRPVFIWILTALSRKKDGVQKRKQLKNALQKFNEVETLYNKWGVQAVFFAAFTPIPYKVFTIASGILNMNLVAFTLSSIIGRGMRFFIVSIVLMLFGEKIKDHLELIILGATLVIVVFFIILYKKRHSISKKVK</sequence>
<dbReference type="GO" id="GO:0005886">
    <property type="term" value="C:plasma membrane"/>
    <property type="evidence" value="ECO:0007669"/>
    <property type="project" value="TreeGrafter"/>
</dbReference>
<dbReference type="AlphaFoldDB" id="A0A9D1JY29"/>
<keyword evidence="1" id="KW-1133">Transmembrane helix</keyword>
<protein>
    <submittedName>
        <fullName evidence="3">DedA family protein</fullName>
    </submittedName>
</protein>
<dbReference type="Pfam" id="PF09335">
    <property type="entry name" value="VTT_dom"/>
    <property type="match status" value="1"/>
</dbReference>
<dbReference type="EMBL" id="DVJQ01000053">
    <property type="protein sequence ID" value="HIS74661.1"/>
    <property type="molecule type" value="Genomic_DNA"/>
</dbReference>
<gene>
    <name evidence="3" type="ORF">IAA86_06545</name>
</gene>